<comment type="caution">
    <text evidence="1">The sequence shown here is derived from an EMBL/GenBank/DDBJ whole genome shotgun (WGS) entry which is preliminary data.</text>
</comment>
<gene>
    <name evidence="1" type="ORF">H261_10567</name>
</gene>
<protein>
    <submittedName>
        <fullName evidence="1">Uncharacterized protein</fullName>
    </submittedName>
</protein>
<dbReference type="RefSeq" id="WP_008617172.1">
    <property type="nucleotide sequence ID" value="NZ_AONQ01000024.1"/>
</dbReference>
<dbReference type="EMBL" id="AONQ01000024">
    <property type="protein sequence ID" value="EME69986.1"/>
    <property type="molecule type" value="Genomic_DNA"/>
</dbReference>
<dbReference type="eggNOG" id="ENOG502ZVX9">
    <property type="taxonomic scope" value="Bacteria"/>
</dbReference>
<dbReference type="PATRIC" id="fig|1244869.3.peg.2135"/>
<dbReference type="AlphaFoldDB" id="M2YAD7"/>
<reference evidence="1 2" key="1">
    <citation type="journal article" date="2014" name="Genome Announc.">
        <title>Draft Genome Sequence of Magnetospirillum sp. Strain SO-1, a Freshwater Magnetotactic Bacterium Isolated from the Ol'khovka River, Russia.</title>
        <authorList>
            <person name="Grouzdev D.S."/>
            <person name="Dziuba M.V."/>
            <person name="Sukhacheva M.S."/>
            <person name="Mardanov A.V."/>
            <person name="Beletskiy A.V."/>
            <person name="Kuznetsov B.B."/>
            <person name="Skryabin K.G."/>
        </authorList>
    </citation>
    <scope>NUCLEOTIDE SEQUENCE [LARGE SCALE GENOMIC DNA]</scope>
    <source>
        <strain evidence="1 2">SO-1</strain>
    </source>
</reference>
<organism evidence="1 2">
    <name type="scientific">Paramagnetospirillum caucaseum</name>
    <dbReference type="NCBI Taxonomy" id="1244869"/>
    <lineage>
        <taxon>Bacteria</taxon>
        <taxon>Pseudomonadati</taxon>
        <taxon>Pseudomonadota</taxon>
        <taxon>Alphaproteobacteria</taxon>
        <taxon>Rhodospirillales</taxon>
        <taxon>Magnetospirillaceae</taxon>
        <taxon>Paramagnetospirillum</taxon>
    </lineage>
</organism>
<accession>M2YAD7</accession>
<proteinExistence type="predicted"/>
<dbReference type="OrthoDB" id="7362323at2"/>
<name>M2YAD7_9PROT</name>
<evidence type="ECO:0000313" key="2">
    <source>
        <dbReference type="Proteomes" id="UP000011744"/>
    </source>
</evidence>
<keyword evidence="2" id="KW-1185">Reference proteome</keyword>
<dbReference type="STRING" id="1244869.H261_10567"/>
<dbReference type="Proteomes" id="UP000011744">
    <property type="component" value="Unassembled WGS sequence"/>
</dbReference>
<sequence>MPRYSVIITRDVTESTRVEVEAETPEQAETRAFEKLFNSADTEWELDEGSWNKADAYVTGVDEIS</sequence>
<evidence type="ECO:0000313" key="1">
    <source>
        <dbReference type="EMBL" id="EME69986.1"/>
    </source>
</evidence>